<protein>
    <submittedName>
        <fullName evidence="1">Uncharacterized protein</fullName>
    </submittedName>
</protein>
<reference evidence="1 2" key="1">
    <citation type="submission" date="2020-02" db="EMBL/GenBank/DDBJ databases">
        <title>Draft genome sequence of Haematococcus lacustris strain NIES-144.</title>
        <authorList>
            <person name="Morimoto D."/>
            <person name="Nakagawa S."/>
            <person name="Yoshida T."/>
            <person name="Sawayama S."/>
        </authorList>
    </citation>
    <scope>NUCLEOTIDE SEQUENCE [LARGE SCALE GENOMIC DNA]</scope>
    <source>
        <strain evidence="1 2">NIES-144</strain>
    </source>
</reference>
<accession>A0A699YQ13</accession>
<evidence type="ECO:0000313" key="2">
    <source>
        <dbReference type="Proteomes" id="UP000485058"/>
    </source>
</evidence>
<gene>
    <name evidence="1" type="ORF">HaLaN_06840</name>
</gene>
<dbReference type="EMBL" id="BLLF01000395">
    <property type="protein sequence ID" value="GFH11355.1"/>
    <property type="molecule type" value="Genomic_DNA"/>
</dbReference>
<dbReference type="Proteomes" id="UP000485058">
    <property type="component" value="Unassembled WGS sequence"/>
</dbReference>
<sequence length="177" mass="18746">MDQRITVNVVDASGNSTTLTATPPVNTSSFIKTLVLGHGAGILVKGQNEMVLDEILPAGTYNWRVTAVAQAAEAQAALITHEAHMAAAATQQARVTGGWDVWEDVERGVVISAHIVHTGRFISALLACKAKPLTNSVFKTLMGSRAFGELHNTDMDFRNPIGVGPLKSALAFQVGKV</sequence>
<evidence type="ECO:0000313" key="1">
    <source>
        <dbReference type="EMBL" id="GFH11355.1"/>
    </source>
</evidence>
<keyword evidence="2" id="KW-1185">Reference proteome</keyword>
<proteinExistence type="predicted"/>
<dbReference type="AlphaFoldDB" id="A0A699YQ13"/>
<comment type="caution">
    <text evidence="1">The sequence shown here is derived from an EMBL/GenBank/DDBJ whole genome shotgun (WGS) entry which is preliminary data.</text>
</comment>
<name>A0A699YQ13_HAELA</name>
<organism evidence="1 2">
    <name type="scientific">Haematococcus lacustris</name>
    <name type="common">Green alga</name>
    <name type="synonym">Haematococcus pluvialis</name>
    <dbReference type="NCBI Taxonomy" id="44745"/>
    <lineage>
        <taxon>Eukaryota</taxon>
        <taxon>Viridiplantae</taxon>
        <taxon>Chlorophyta</taxon>
        <taxon>core chlorophytes</taxon>
        <taxon>Chlorophyceae</taxon>
        <taxon>CS clade</taxon>
        <taxon>Chlamydomonadales</taxon>
        <taxon>Haematococcaceae</taxon>
        <taxon>Haematococcus</taxon>
    </lineage>
</organism>